<dbReference type="SUPFAM" id="SSF56219">
    <property type="entry name" value="DNase I-like"/>
    <property type="match status" value="1"/>
</dbReference>
<dbReference type="GO" id="GO:0003906">
    <property type="term" value="F:DNA-(apurinic or apyrimidinic site) endonuclease activity"/>
    <property type="evidence" value="ECO:0007669"/>
    <property type="project" value="TreeGrafter"/>
</dbReference>
<proteinExistence type="inferred from homology"/>
<comment type="similarity">
    <text evidence="2">Belongs to the DNA repair enzymes AP/ExoA family.</text>
</comment>
<dbReference type="InterPro" id="IPR005135">
    <property type="entry name" value="Endo/exonuclease/phosphatase"/>
</dbReference>
<keyword evidence="5" id="KW-0460">Magnesium</keyword>
<evidence type="ECO:0000256" key="4">
    <source>
        <dbReference type="ARBA" id="ARBA00022801"/>
    </source>
</evidence>
<dbReference type="InterPro" id="IPR036691">
    <property type="entry name" value="Endo/exonu/phosph_ase_sf"/>
</dbReference>
<dbReference type="VEuPathDB" id="FungiDB:FUN_021028"/>
<evidence type="ECO:0000256" key="7">
    <source>
        <dbReference type="SAM" id="MobiDB-lite"/>
    </source>
</evidence>
<dbReference type="GO" id="GO:0005634">
    <property type="term" value="C:nucleus"/>
    <property type="evidence" value="ECO:0007669"/>
    <property type="project" value="TreeGrafter"/>
</dbReference>
<dbReference type="InterPro" id="IPR004808">
    <property type="entry name" value="AP_endonuc_1"/>
</dbReference>
<dbReference type="VEuPathDB" id="FungiDB:FUN_024508"/>
<feature type="region of interest" description="Disordered" evidence="7">
    <location>
        <begin position="114"/>
        <end position="139"/>
    </location>
</feature>
<dbReference type="Pfam" id="PF00078">
    <property type="entry name" value="RVT_1"/>
    <property type="match status" value="1"/>
</dbReference>
<protein>
    <recommendedName>
        <fullName evidence="8">Reverse transcriptase domain-containing protein</fullName>
    </recommendedName>
</protein>
<name>A0A2N1NN85_9GLOM</name>
<dbReference type="PROSITE" id="PS50878">
    <property type="entry name" value="RT_POL"/>
    <property type="match status" value="1"/>
</dbReference>
<dbReference type="VEuPathDB" id="FungiDB:RhiirA1_477232"/>
<dbReference type="VEuPathDB" id="FungiDB:FUN_012088"/>
<dbReference type="Proteomes" id="UP000233469">
    <property type="component" value="Unassembled WGS sequence"/>
</dbReference>
<keyword evidence="4" id="KW-0378">Hydrolase</keyword>
<feature type="region of interest" description="Disordered" evidence="7">
    <location>
        <begin position="590"/>
        <end position="636"/>
    </location>
</feature>
<dbReference type="GO" id="GO:0008311">
    <property type="term" value="F:double-stranded DNA 3'-5' DNA exonuclease activity"/>
    <property type="evidence" value="ECO:0007669"/>
    <property type="project" value="TreeGrafter"/>
</dbReference>
<evidence type="ECO:0000256" key="2">
    <source>
        <dbReference type="ARBA" id="ARBA00007092"/>
    </source>
</evidence>
<dbReference type="GO" id="GO:0006284">
    <property type="term" value="P:base-excision repair"/>
    <property type="evidence" value="ECO:0007669"/>
    <property type="project" value="TreeGrafter"/>
</dbReference>
<evidence type="ECO:0000256" key="5">
    <source>
        <dbReference type="ARBA" id="ARBA00022842"/>
    </source>
</evidence>
<feature type="compositionally biased region" description="Basic and acidic residues" evidence="7">
    <location>
        <begin position="620"/>
        <end position="636"/>
    </location>
</feature>
<evidence type="ECO:0000313" key="9">
    <source>
        <dbReference type="EMBL" id="PKK75385.1"/>
    </source>
</evidence>
<feature type="compositionally biased region" description="Polar residues" evidence="7">
    <location>
        <begin position="130"/>
        <end position="139"/>
    </location>
</feature>
<evidence type="ECO:0000256" key="3">
    <source>
        <dbReference type="ARBA" id="ARBA00022723"/>
    </source>
</evidence>
<evidence type="ECO:0000256" key="6">
    <source>
        <dbReference type="SAM" id="Coils"/>
    </source>
</evidence>
<evidence type="ECO:0000313" key="10">
    <source>
        <dbReference type="Proteomes" id="UP000233469"/>
    </source>
</evidence>
<dbReference type="PANTHER" id="PTHR22748:SF6">
    <property type="entry name" value="DNA-(APURINIC OR APYRIMIDINIC SITE) ENDONUCLEASE"/>
    <property type="match status" value="1"/>
</dbReference>
<dbReference type="GO" id="GO:0046872">
    <property type="term" value="F:metal ion binding"/>
    <property type="evidence" value="ECO:0007669"/>
    <property type="project" value="UniProtKB-KW"/>
</dbReference>
<sequence>MGITPSREKFIALEGYAQKSDEERKTILTNAGMETTQTDKDLAEFLGSEDVYLGCFIRDKNDGRKLEAKRRILLQELDNEKHQIVTELGSVDQEDKEKLDKYNKCKDMIEKDLEASDDSNEGQLWEKNSDTTSDNSDFNQSMTRRYSIFNKNSHPSTNDTLHNTNRNSQMQKMNKNGNSQYSRHQSITMAFTDDHDMGENSRKSKESMHKPKTADDLKYFAGLLTTQIRDAQSDQSIIEFINNNKLLEYYVNTLGRMMKNGNEYTYVGFFTETAKNIFIEDGRVKGTLGNFRDLEWLNKLYDIGNRNRRKYGHKRSNRSCRKEARQRGKISTSVLDISNEIDELEVAKILRQTGARYWYKSNNKNKRSYQMNVYFNNEKDRKEAIGRKIKIKDQIFTWFFRAETGGRQQSIFRQQGSIFRQQGSNFRQQGRYNGRYQGHRYNRSFENRARCYICKKNNHNANECYFNNNNNNNTNEHRSYRKENQNRPYRQERDTTAPTIEKETQTQEDDSMTIILEKMTELRIEDTNKQNITDNTTTTITTDVIQENIPDTAATVAEATTEIGTKETDSMIGVEWLDAIDWQPYQNTTTEEEIGDKGDEGDGPDASNTNKKIFKKEKNKKRENNENQKQKEKVKDKNNNLKIGCINVRGMNDNVKQGEIRKFLGKEKWDIAVISEIKLKESKGKYIYMDWNTYECINSSYNNKNTKNGIIILLKKEINDRRYAIEKINGYAIKVDILFRGSQKNISIIGIYNPNNDKPATKIIETKLAKWMNEATNLDYEMIILGDFNESANDRKKKREKLLTTTIKQHGLQDIHECLTTEKDVLDTWRSGEYSSRIDFIFLSEGVFEEIISHEILDIAEFKTDHRALTIKIKIKKKLEKSKIKQLRNIRKETKHIKLDQKDWNTIVEEVEQQLEDLDQSTIQISNREQMWNKIVELVNKEKKIRITEIKRERNERKEKESISDKERMNEEMLEKWIDEYEQLEKISNIEYSIIKAVDKAVIKLWRDRSSDQYKYSFKEFEKNLEIENWGTTDTGNHIAVKIVKLIKTYDRFEKRNDHSINIDKLRNHEFRKELKEREKNRKEIMDKLYGQIINKKIEVNIRKRELYLEEDIGKMINKILEKKKGKINMSSLIIKEKGKITIEKDQKEIKTRVLKHYKEWTRKREIDLDEIEFNHEWRDIYSPKEDVNEDIYENLMIPIKMEELESVLNNLKSNKAPGQSGISYDFWKKSKTLTRKLLLEIINESMLEENAIDDWKKGIIYPINKTTRSDWNQELSLTRPIVLLETARKIWFKVLLTDSYHVEDGIDQGEVWSPILWRIFYDALLSRLNEIKEEAGYNLHEERIINRENDEKEILDISINVTAFMDDTTLISSNKRQLERMINICHEFFKINDIKANVSKYEIIKINNKTEDLIIEGNKIKKVNNIDGNRYLGIFF</sequence>
<feature type="coiled-coil region" evidence="6">
    <location>
        <begin position="901"/>
        <end position="960"/>
    </location>
</feature>
<dbReference type="PANTHER" id="PTHR22748">
    <property type="entry name" value="AP ENDONUCLEASE"/>
    <property type="match status" value="1"/>
</dbReference>
<comment type="caution">
    <text evidence="9">The sequence shown here is derived from an EMBL/GenBank/DDBJ whole genome shotgun (WGS) entry which is preliminary data.</text>
</comment>
<comment type="cofactor">
    <cofactor evidence="1">
        <name>Mg(2+)</name>
        <dbReference type="ChEBI" id="CHEBI:18420"/>
    </cofactor>
</comment>
<dbReference type="EMBL" id="LLXL01000246">
    <property type="protein sequence ID" value="PKK75385.1"/>
    <property type="molecule type" value="Genomic_DNA"/>
</dbReference>
<organism evidence="9 10">
    <name type="scientific">Rhizophagus irregularis</name>
    <dbReference type="NCBI Taxonomy" id="588596"/>
    <lineage>
        <taxon>Eukaryota</taxon>
        <taxon>Fungi</taxon>
        <taxon>Fungi incertae sedis</taxon>
        <taxon>Mucoromycota</taxon>
        <taxon>Glomeromycotina</taxon>
        <taxon>Glomeromycetes</taxon>
        <taxon>Glomerales</taxon>
        <taxon>Glomeraceae</taxon>
        <taxon>Rhizophagus</taxon>
    </lineage>
</organism>
<gene>
    <name evidence="9" type="ORF">RhiirC2_818023</name>
</gene>
<dbReference type="VEuPathDB" id="FungiDB:RhiirA1_400373"/>
<reference evidence="9 10" key="1">
    <citation type="submission" date="2016-04" db="EMBL/GenBank/DDBJ databases">
        <title>Genome analyses suggest a sexual origin of heterokaryosis in a supposedly ancient asexual fungus.</title>
        <authorList>
            <person name="Ropars J."/>
            <person name="Sedzielewska K."/>
            <person name="Noel J."/>
            <person name="Charron P."/>
            <person name="Farinelli L."/>
            <person name="Marton T."/>
            <person name="Kruger M."/>
            <person name="Pelin A."/>
            <person name="Brachmann A."/>
            <person name="Corradi N."/>
        </authorList>
    </citation>
    <scope>NUCLEOTIDE SEQUENCE [LARGE SCALE GENOMIC DNA]</scope>
    <source>
        <strain evidence="9 10">C2</strain>
    </source>
</reference>
<evidence type="ECO:0000256" key="1">
    <source>
        <dbReference type="ARBA" id="ARBA00001946"/>
    </source>
</evidence>
<dbReference type="GO" id="GO:0008081">
    <property type="term" value="F:phosphoric diester hydrolase activity"/>
    <property type="evidence" value="ECO:0007669"/>
    <property type="project" value="TreeGrafter"/>
</dbReference>
<feature type="region of interest" description="Disordered" evidence="7">
    <location>
        <begin position="468"/>
        <end position="508"/>
    </location>
</feature>
<dbReference type="InterPro" id="IPR000477">
    <property type="entry name" value="RT_dom"/>
</dbReference>
<dbReference type="Gene3D" id="3.60.10.10">
    <property type="entry name" value="Endonuclease/exonuclease/phosphatase"/>
    <property type="match status" value="1"/>
</dbReference>
<dbReference type="VEuPathDB" id="FungiDB:RhiirA1_516674"/>
<dbReference type="Pfam" id="PF03372">
    <property type="entry name" value="Exo_endo_phos"/>
    <property type="match status" value="1"/>
</dbReference>
<accession>A0A2N1NN85</accession>
<dbReference type="VEuPathDB" id="FungiDB:RhiirA1_400372"/>
<keyword evidence="3" id="KW-0479">Metal-binding</keyword>
<evidence type="ECO:0000259" key="8">
    <source>
        <dbReference type="PROSITE" id="PS50878"/>
    </source>
</evidence>
<dbReference type="VEuPathDB" id="FungiDB:RhiirFUN_013386"/>
<feature type="domain" description="Reverse transcriptase" evidence="8">
    <location>
        <begin position="1075"/>
        <end position="1437"/>
    </location>
</feature>
<reference evidence="9 10" key="2">
    <citation type="submission" date="2017-10" db="EMBL/GenBank/DDBJ databases">
        <title>Extensive intraspecific genome diversity in a model arbuscular mycorrhizal fungus.</title>
        <authorList>
            <person name="Chen E.C.H."/>
            <person name="Morin E."/>
            <person name="Baudet D."/>
            <person name="Noel J."/>
            <person name="Ndikumana S."/>
            <person name="Charron P."/>
            <person name="St-Onge C."/>
            <person name="Giorgi J."/>
            <person name="Grigoriev I.V."/>
            <person name="Roux C."/>
            <person name="Martin F.M."/>
            <person name="Corradi N."/>
        </authorList>
    </citation>
    <scope>NUCLEOTIDE SEQUENCE [LARGE SCALE GENOMIC DNA]</scope>
    <source>
        <strain evidence="9 10">C2</strain>
    </source>
</reference>
<feature type="compositionally biased region" description="Basic and acidic residues" evidence="7">
    <location>
        <begin position="475"/>
        <end position="505"/>
    </location>
</feature>
<keyword evidence="6" id="KW-0175">Coiled coil</keyword>